<evidence type="ECO:0000313" key="2">
    <source>
        <dbReference type="EMBL" id="OTG64699.1"/>
    </source>
</evidence>
<proteinExistence type="predicted"/>
<keyword evidence="1" id="KW-0812">Transmembrane</keyword>
<dbReference type="STRING" id="1977882.B9T28_10870"/>
<feature type="transmembrane region" description="Helical" evidence="1">
    <location>
        <begin position="92"/>
        <end position="112"/>
    </location>
</feature>
<gene>
    <name evidence="2" type="ORF">B9T28_10870</name>
</gene>
<dbReference type="RefSeq" id="WP_086204008.1">
    <property type="nucleotide sequence ID" value="NZ_NEGB01000006.1"/>
</dbReference>
<protein>
    <submittedName>
        <fullName evidence="2">Uncharacterized protein</fullName>
    </submittedName>
</protein>
<comment type="caution">
    <text evidence="2">The sequence shown here is derived from an EMBL/GenBank/DDBJ whole genome shotgun (WGS) entry which is preliminary data.</text>
</comment>
<keyword evidence="1" id="KW-0472">Membrane</keyword>
<evidence type="ECO:0000256" key="1">
    <source>
        <dbReference type="SAM" id="Phobius"/>
    </source>
</evidence>
<dbReference type="Proteomes" id="UP000242765">
    <property type="component" value="Unassembled WGS sequence"/>
</dbReference>
<keyword evidence="3" id="KW-1185">Reference proteome</keyword>
<sequence length="120" mass="13830">MFNFWYSKQCTRQIKLIVCILTCAIIYICSSIQQLTPLFVGISLSIGLIIHLLRKLELKISNEHLYQQGFQILFSIISLVTLIQLLPTQNKIYLAIQCLGFSAIGLFIVSIYENRAKRFE</sequence>
<dbReference type="OrthoDB" id="6713141at2"/>
<evidence type="ECO:0000313" key="3">
    <source>
        <dbReference type="Proteomes" id="UP000242765"/>
    </source>
</evidence>
<feature type="transmembrane region" description="Helical" evidence="1">
    <location>
        <begin position="12"/>
        <end position="29"/>
    </location>
</feature>
<dbReference type="EMBL" id="NEGB01000006">
    <property type="protein sequence ID" value="OTG64699.1"/>
    <property type="molecule type" value="Genomic_DNA"/>
</dbReference>
<feature type="transmembrane region" description="Helical" evidence="1">
    <location>
        <begin position="35"/>
        <end position="53"/>
    </location>
</feature>
<dbReference type="AlphaFoldDB" id="A0A1Y3CCB9"/>
<keyword evidence="1" id="KW-1133">Transmembrane helix</keyword>
<feature type="transmembrane region" description="Helical" evidence="1">
    <location>
        <begin position="65"/>
        <end position="86"/>
    </location>
</feature>
<name>A0A1Y3CCB9_9GAMM</name>
<reference evidence="2 3" key="1">
    <citation type="submission" date="2017-04" db="EMBL/GenBank/DDBJ databases">
        <title>High diversity of culturable Acinetobacter species in natural soil and water ecosystems.</title>
        <authorList>
            <person name="Nemec A."/>
            <person name="Radolfova-Krizova L."/>
        </authorList>
    </citation>
    <scope>NUCLEOTIDE SEQUENCE [LARGE SCALE GENOMIC DNA]</scope>
    <source>
        <strain evidence="2 3">ANC 4999</strain>
    </source>
</reference>
<accession>A0A1Y3CCB9</accession>
<organism evidence="2 3">
    <name type="scientific">Acinetobacter silvestris</name>
    <dbReference type="NCBI Taxonomy" id="1977882"/>
    <lineage>
        <taxon>Bacteria</taxon>
        <taxon>Pseudomonadati</taxon>
        <taxon>Pseudomonadota</taxon>
        <taxon>Gammaproteobacteria</taxon>
        <taxon>Moraxellales</taxon>
        <taxon>Moraxellaceae</taxon>
        <taxon>Acinetobacter</taxon>
    </lineage>
</organism>